<proteinExistence type="inferred from homology"/>
<dbReference type="PRINTS" id="PR00463">
    <property type="entry name" value="EP450I"/>
</dbReference>
<evidence type="ECO:0000256" key="4">
    <source>
        <dbReference type="ARBA" id="ARBA00023002"/>
    </source>
</evidence>
<dbReference type="PANTHER" id="PTHR24300:SF397">
    <property type="entry name" value="CYTOCHROME P450 2U1"/>
    <property type="match status" value="1"/>
</dbReference>
<gene>
    <name evidence="8" type="ORF">BV898_03359</name>
</gene>
<dbReference type="InterPro" id="IPR036396">
    <property type="entry name" value="Cyt_P450_sf"/>
</dbReference>
<evidence type="ECO:0000256" key="7">
    <source>
        <dbReference type="PIRSR" id="PIRSR602401-1"/>
    </source>
</evidence>
<dbReference type="AlphaFoldDB" id="A0A1W0X4Z5"/>
<evidence type="ECO:0000256" key="1">
    <source>
        <dbReference type="ARBA" id="ARBA00001971"/>
    </source>
</evidence>
<evidence type="ECO:0000256" key="2">
    <source>
        <dbReference type="ARBA" id="ARBA00010617"/>
    </source>
</evidence>
<dbReference type="PRINTS" id="PR00385">
    <property type="entry name" value="P450"/>
</dbReference>
<accession>A0A1W0X4Z5</accession>
<dbReference type="GO" id="GO:0020037">
    <property type="term" value="F:heme binding"/>
    <property type="evidence" value="ECO:0007669"/>
    <property type="project" value="InterPro"/>
</dbReference>
<name>A0A1W0X4Z5_HYPEX</name>
<dbReference type="Proteomes" id="UP000192578">
    <property type="component" value="Unassembled WGS sequence"/>
</dbReference>
<evidence type="ECO:0000256" key="3">
    <source>
        <dbReference type="ARBA" id="ARBA00022723"/>
    </source>
</evidence>
<keyword evidence="9" id="KW-1185">Reference proteome</keyword>
<keyword evidence="7" id="KW-0349">Heme</keyword>
<dbReference type="EMBL" id="MTYJ01000016">
    <property type="protein sequence ID" value="OQV22533.1"/>
    <property type="molecule type" value="Genomic_DNA"/>
</dbReference>
<dbReference type="SUPFAM" id="SSF48264">
    <property type="entry name" value="Cytochrome P450"/>
    <property type="match status" value="1"/>
</dbReference>
<feature type="binding site" description="axial binding residue" evidence="7">
    <location>
        <position position="438"/>
    </location>
    <ligand>
        <name>heme</name>
        <dbReference type="ChEBI" id="CHEBI:30413"/>
    </ligand>
    <ligandPart>
        <name>Fe</name>
        <dbReference type="ChEBI" id="CHEBI:18248"/>
    </ligandPart>
</feature>
<keyword evidence="6" id="KW-0503">Monooxygenase</keyword>
<dbReference type="GO" id="GO:0005506">
    <property type="term" value="F:iron ion binding"/>
    <property type="evidence" value="ECO:0007669"/>
    <property type="project" value="InterPro"/>
</dbReference>
<evidence type="ECO:0000256" key="5">
    <source>
        <dbReference type="ARBA" id="ARBA00023004"/>
    </source>
</evidence>
<dbReference type="Gene3D" id="1.10.630.10">
    <property type="entry name" value="Cytochrome P450"/>
    <property type="match status" value="1"/>
</dbReference>
<organism evidence="8 9">
    <name type="scientific">Hypsibius exemplaris</name>
    <name type="common">Freshwater tardigrade</name>
    <dbReference type="NCBI Taxonomy" id="2072580"/>
    <lineage>
        <taxon>Eukaryota</taxon>
        <taxon>Metazoa</taxon>
        <taxon>Ecdysozoa</taxon>
        <taxon>Tardigrada</taxon>
        <taxon>Eutardigrada</taxon>
        <taxon>Parachela</taxon>
        <taxon>Hypsibioidea</taxon>
        <taxon>Hypsibiidae</taxon>
        <taxon>Hypsibius</taxon>
    </lineage>
</organism>
<sequence>MSLLLVAFSILVLFIITLIFLKCRRPSNFPPGPPALPIVGSSLLVGSRPAVRMHEWKEKYGDIFGWYNGRQRVVVISDFHVLKKLFSEDAASGRIIRRLVRTESTLPLNIGLVGSEGELWKIHRRFALSTLRDLGMGKNWLEDVIIGEVESMCAIFRAQKGAPINPSVLVTNTISNVICAMIFGKRFELTDPKFSRITSLISANLAVHKLDFLAQTFPFLMWFPNYVSKKIAMARQNVKDLRAFMSEMIREHDASPDPNAECPDYLFAYRRERAQTTNPDVKETFTEMQLIGSLFDLFAAGSEATTTTLLWAMVHLIENPDVMRTAQAEIDERVGKQKVITSSDRVLLPYIEGVIMEAQRCGNTSPLGVPHRSLEEIKVGGYTIPENTILVANTASIHYDTRYWKDPQRFDPSRYLKDGALLVRPEALLPLGVGKRLCLAEPLVRMELFLFIANLLRCFTLELPEGKTLSSNDYVSSLVNCPNPFELIFTPRF</sequence>
<protein>
    <submittedName>
        <fullName evidence="8">Cytochrome P450 18a1</fullName>
    </submittedName>
</protein>
<keyword evidence="4" id="KW-0560">Oxidoreductase</keyword>
<keyword evidence="3 7" id="KW-0479">Metal-binding</keyword>
<reference evidence="9" key="1">
    <citation type="submission" date="2017-01" db="EMBL/GenBank/DDBJ databases">
        <title>Comparative genomics of anhydrobiosis in the tardigrade Hypsibius dujardini.</title>
        <authorList>
            <person name="Yoshida Y."/>
            <person name="Koutsovoulos G."/>
            <person name="Laetsch D."/>
            <person name="Stevens L."/>
            <person name="Kumar S."/>
            <person name="Horikawa D."/>
            <person name="Ishino K."/>
            <person name="Komine S."/>
            <person name="Tomita M."/>
            <person name="Blaxter M."/>
            <person name="Arakawa K."/>
        </authorList>
    </citation>
    <scope>NUCLEOTIDE SEQUENCE [LARGE SCALE GENOMIC DNA]</scope>
    <source>
        <strain evidence="9">Z151</strain>
    </source>
</reference>
<dbReference type="InterPro" id="IPR050182">
    <property type="entry name" value="Cytochrome_P450_fam2"/>
</dbReference>
<evidence type="ECO:0000313" key="8">
    <source>
        <dbReference type="EMBL" id="OQV22533.1"/>
    </source>
</evidence>
<dbReference type="PANTHER" id="PTHR24300">
    <property type="entry name" value="CYTOCHROME P450 508A4-RELATED"/>
    <property type="match status" value="1"/>
</dbReference>
<dbReference type="OrthoDB" id="1844152at2759"/>
<dbReference type="InterPro" id="IPR001128">
    <property type="entry name" value="Cyt_P450"/>
</dbReference>
<dbReference type="GO" id="GO:0008395">
    <property type="term" value="F:steroid hydroxylase activity"/>
    <property type="evidence" value="ECO:0007669"/>
    <property type="project" value="TreeGrafter"/>
</dbReference>
<dbReference type="Pfam" id="PF00067">
    <property type="entry name" value="p450"/>
    <property type="match status" value="1"/>
</dbReference>
<dbReference type="InterPro" id="IPR002401">
    <property type="entry name" value="Cyt_P450_E_grp-I"/>
</dbReference>
<comment type="similarity">
    <text evidence="2">Belongs to the cytochrome P450 family.</text>
</comment>
<comment type="caution">
    <text evidence="8">The sequence shown here is derived from an EMBL/GenBank/DDBJ whole genome shotgun (WGS) entry which is preliminary data.</text>
</comment>
<dbReference type="GO" id="GO:0006805">
    <property type="term" value="P:xenobiotic metabolic process"/>
    <property type="evidence" value="ECO:0007669"/>
    <property type="project" value="TreeGrafter"/>
</dbReference>
<dbReference type="GO" id="GO:0006082">
    <property type="term" value="P:organic acid metabolic process"/>
    <property type="evidence" value="ECO:0007669"/>
    <property type="project" value="TreeGrafter"/>
</dbReference>
<dbReference type="GO" id="GO:0016712">
    <property type="term" value="F:oxidoreductase activity, acting on paired donors, with incorporation or reduction of molecular oxygen, reduced flavin or flavoprotein as one donor, and incorporation of one atom of oxygen"/>
    <property type="evidence" value="ECO:0007669"/>
    <property type="project" value="TreeGrafter"/>
</dbReference>
<comment type="cofactor">
    <cofactor evidence="1 7">
        <name>heme</name>
        <dbReference type="ChEBI" id="CHEBI:30413"/>
    </cofactor>
</comment>
<dbReference type="GO" id="GO:0005737">
    <property type="term" value="C:cytoplasm"/>
    <property type="evidence" value="ECO:0007669"/>
    <property type="project" value="TreeGrafter"/>
</dbReference>
<dbReference type="FunFam" id="1.10.630.10:FF:000036">
    <property type="entry name" value="CYtochrome P450 family"/>
    <property type="match status" value="1"/>
</dbReference>
<keyword evidence="5 7" id="KW-0408">Iron</keyword>
<evidence type="ECO:0000313" key="9">
    <source>
        <dbReference type="Proteomes" id="UP000192578"/>
    </source>
</evidence>
<evidence type="ECO:0000256" key="6">
    <source>
        <dbReference type="ARBA" id="ARBA00023033"/>
    </source>
</evidence>